<feature type="transmembrane region" description="Helical" evidence="7">
    <location>
        <begin position="20"/>
        <end position="50"/>
    </location>
</feature>
<feature type="transmembrane region" description="Helical" evidence="7">
    <location>
        <begin position="137"/>
        <end position="160"/>
    </location>
</feature>
<dbReference type="PANTHER" id="PTHR31272:SF9">
    <property type="entry name" value="BLL1027 PROTEIN"/>
    <property type="match status" value="1"/>
</dbReference>
<protein>
    <recommendedName>
        <fullName evidence="8">Cytochrome C biogenesis protein transmembrane domain-containing protein</fullName>
    </recommendedName>
</protein>
<dbReference type="AlphaFoldDB" id="A0A512B0I5"/>
<sequence>MTLEDFFYSFGSSLSQGSLWALGVAVMAGMVASAVCPCTLPVGLGMAGLVSSSSESKSGRDGIWIAVAFFAGIVVNLSLLGALAGRLGAILTESFGRYWALGMAIVSLLAAILAFYGPRLKENQLASLRKPGIGGAFSYGFIFSLGTSAAPLLLLLSVAAAQASPFYGFLLALAFGLGRGLPFLIVGIFAGAVSRLAQLTWLRRSIQLISGCALLFVSFYYINVFVNLL</sequence>
<feature type="transmembrane region" description="Helical" evidence="7">
    <location>
        <begin position="205"/>
        <end position="226"/>
    </location>
</feature>
<feature type="transmembrane region" description="Helical" evidence="7">
    <location>
        <begin position="166"/>
        <end position="193"/>
    </location>
</feature>
<feature type="transmembrane region" description="Helical" evidence="7">
    <location>
        <begin position="96"/>
        <end position="116"/>
    </location>
</feature>
<dbReference type="PANTHER" id="PTHR31272">
    <property type="entry name" value="CYTOCHROME C-TYPE BIOGENESIS PROTEIN HI_1454-RELATED"/>
    <property type="match status" value="1"/>
</dbReference>
<feature type="transmembrane region" description="Helical" evidence="7">
    <location>
        <begin position="62"/>
        <end position="84"/>
    </location>
</feature>
<evidence type="ECO:0000259" key="8">
    <source>
        <dbReference type="Pfam" id="PF02683"/>
    </source>
</evidence>
<keyword evidence="5 7" id="KW-1133">Transmembrane helix</keyword>
<evidence type="ECO:0000256" key="1">
    <source>
        <dbReference type="ARBA" id="ARBA00004141"/>
    </source>
</evidence>
<keyword evidence="4" id="KW-0201">Cytochrome c-type biogenesis</keyword>
<dbReference type="EMBL" id="BJYS01000024">
    <property type="protein sequence ID" value="GEO05462.1"/>
    <property type="molecule type" value="Genomic_DNA"/>
</dbReference>
<evidence type="ECO:0000256" key="5">
    <source>
        <dbReference type="ARBA" id="ARBA00022989"/>
    </source>
</evidence>
<dbReference type="Pfam" id="PF02683">
    <property type="entry name" value="DsbD_TM"/>
    <property type="match status" value="1"/>
</dbReference>
<accession>A0A512B0I5</accession>
<keyword evidence="3 7" id="KW-0812">Transmembrane</keyword>
<name>A0A512B0I5_9BACT</name>
<evidence type="ECO:0000256" key="2">
    <source>
        <dbReference type="ARBA" id="ARBA00006143"/>
    </source>
</evidence>
<evidence type="ECO:0000256" key="4">
    <source>
        <dbReference type="ARBA" id="ARBA00022748"/>
    </source>
</evidence>
<dbReference type="GO" id="GO:0017004">
    <property type="term" value="P:cytochrome complex assembly"/>
    <property type="evidence" value="ECO:0007669"/>
    <property type="project" value="UniProtKB-KW"/>
</dbReference>
<evidence type="ECO:0000313" key="10">
    <source>
        <dbReference type="Proteomes" id="UP000321532"/>
    </source>
</evidence>
<dbReference type="RefSeq" id="WP_146899487.1">
    <property type="nucleotide sequence ID" value="NZ_BJYS01000024.1"/>
</dbReference>
<evidence type="ECO:0000313" key="9">
    <source>
        <dbReference type="EMBL" id="GEO05462.1"/>
    </source>
</evidence>
<feature type="domain" description="Cytochrome C biogenesis protein transmembrane" evidence="8">
    <location>
        <begin position="20"/>
        <end position="222"/>
    </location>
</feature>
<organism evidence="9 10">
    <name type="scientific">Adhaeribacter aerolatus</name>
    <dbReference type="NCBI Taxonomy" id="670289"/>
    <lineage>
        <taxon>Bacteria</taxon>
        <taxon>Pseudomonadati</taxon>
        <taxon>Bacteroidota</taxon>
        <taxon>Cytophagia</taxon>
        <taxon>Cytophagales</taxon>
        <taxon>Hymenobacteraceae</taxon>
        <taxon>Adhaeribacter</taxon>
    </lineage>
</organism>
<dbReference type="OrthoDB" id="837066at2"/>
<dbReference type="InterPro" id="IPR051790">
    <property type="entry name" value="Cytochrome_c-biogenesis_DsbD"/>
</dbReference>
<reference evidence="9 10" key="1">
    <citation type="submission" date="2019-07" db="EMBL/GenBank/DDBJ databases">
        <title>Whole genome shotgun sequence of Adhaeribacter aerolatus NBRC 106133.</title>
        <authorList>
            <person name="Hosoyama A."/>
            <person name="Uohara A."/>
            <person name="Ohji S."/>
            <person name="Ichikawa N."/>
        </authorList>
    </citation>
    <scope>NUCLEOTIDE SEQUENCE [LARGE SCALE GENOMIC DNA]</scope>
    <source>
        <strain evidence="9 10">NBRC 106133</strain>
    </source>
</reference>
<comment type="caution">
    <text evidence="9">The sequence shown here is derived from an EMBL/GenBank/DDBJ whole genome shotgun (WGS) entry which is preliminary data.</text>
</comment>
<comment type="similarity">
    <text evidence="2">Belongs to the DsbD family.</text>
</comment>
<evidence type="ECO:0000256" key="3">
    <source>
        <dbReference type="ARBA" id="ARBA00022692"/>
    </source>
</evidence>
<dbReference type="GO" id="GO:0016020">
    <property type="term" value="C:membrane"/>
    <property type="evidence" value="ECO:0007669"/>
    <property type="project" value="UniProtKB-SubCell"/>
</dbReference>
<keyword evidence="10" id="KW-1185">Reference proteome</keyword>
<comment type="subcellular location">
    <subcellularLocation>
        <location evidence="1">Membrane</location>
        <topology evidence="1">Multi-pass membrane protein</topology>
    </subcellularLocation>
</comment>
<evidence type="ECO:0000256" key="7">
    <source>
        <dbReference type="SAM" id="Phobius"/>
    </source>
</evidence>
<evidence type="ECO:0000256" key="6">
    <source>
        <dbReference type="ARBA" id="ARBA00023136"/>
    </source>
</evidence>
<proteinExistence type="inferred from homology"/>
<dbReference type="InterPro" id="IPR003834">
    <property type="entry name" value="Cyt_c_assmbl_TM_dom"/>
</dbReference>
<gene>
    <name evidence="9" type="ORF">AAE02nite_31260</name>
</gene>
<keyword evidence="6 7" id="KW-0472">Membrane</keyword>
<dbReference type="Proteomes" id="UP000321532">
    <property type="component" value="Unassembled WGS sequence"/>
</dbReference>